<keyword evidence="5" id="KW-0175">Coiled coil</keyword>
<evidence type="ECO:0000313" key="9">
    <source>
        <dbReference type="Proteomes" id="UP000007800"/>
    </source>
</evidence>
<dbReference type="InterPro" id="IPR004328">
    <property type="entry name" value="BRO1_dom"/>
</dbReference>
<dbReference type="Gene3D" id="1.25.40.280">
    <property type="entry name" value="alix/aip1 like domains"/>
    <property type="match status" value="1"/>
</dbReference>
<keyword evidence="9" id="KW-1185">Reference proteome</keyword>
<dbReference type="Pfam" id="PF03097">
    <property type="entry name" value="BRO1"/>
    <property type="match status" value="1"/>
</dbReference>
<evidence type="ECO:0000256" key="1">
    <source>
        <dbReference type="ARBA" id="ARBA00004177"/>
    </source>
</evidence>
<feature type="domain" description="BRO1" evidence="7">
    <location>
        <begin position="1"/>
        <end position="216"/>
    </location>
</feature>
<gene>
    <name evidence="8" type="ORF">Pmar_PMAR003584</name>
</gene>
<dbReference type="PANTHER" id="PTHR23030:SF30">
    <property type="entry name" value="TYROSINE-PROTEIN PHOSPHATASE NON-RECEPTOR TYPE 23"/>
    <property type="match status" value="1"/>
</dbReference>
<feature type="region of interest" description="Disordered" evidence="6">
    <location>
        <begin position="584"/>
        <end position="606"/>
    </location>
</feature>
<dbReference type="PANTHER" id="PTHR23030">
    <property type="entry name" value="PCD6 INTERACTING PROTEIN-RELATED"/>
    <property type="match status" value="1"/>
</dbReference>
<feature type="region of interest" description="Disordered" evidence="6">
    <location>
        <begin position="551"/>
        <end position="572"/>
    </location>
</feature>
<dbReference type="RefSeq" id="XP_002784325.1">
    <property type="nucleotide sequence ID" value="XM_002784279.1"/>
</dbReference>
<dbReference type="InParanoid" id="C5KHQ9"/>
<evidence type="ECO:0000256" key="3">
    <source>
        <dbReference type="ARBA" id="ARBA00022490"/>
    </source>
</evidence>
<dbReference type="GO" id="GO:0043328">
    <property type="term" value="P:protein transport to vacuole involved in ubiquitin-dependent protein catabolic process via the multivesicular body sorting pathway"/>
    <property type="evidence" value="ECO:0007669"/>
    <property type="project" value="TreeGrafter"/>
</dbReference>
<comment type="subcellular location">
    <subcellularLocation>
        <location evidence="2">Cytoplasm</location>
    </subcellularLocation>
    <subcellularLocation>
        <location evidence="1">Endosome</location>
    </subcellularLocation>
</comment>
<reference evidence="8 9" key="1">
    <citation type="submission" date="2008-07" db="EMBL/GenBank/DDBJ databases">
        <authorList>
            <person name="El-Sayed N."/>
            <person name="Caler E."/>
            <person name="Inman J."/>
            <person name="Amedeo P."/>
            <person name="Hass B."/>
            <person name="Wortman J."/>
        </authorList>
    </citation>
    <scope>NUCLEOTIDE SEQUENCE [LARGE SCALE GENOMIC DNA]</scope>
    <source>
        <strain evidence="9">ATCC 50983 / TXsc</strain>
    </source>
</reference>
<dbReference type="AlphaFoldDB" id="C5KHQ9"/>
<feature type="compositionally biased region" description="Polar residues" evidence="6">
    <location>
        <begin position="553"/>
        <end position="570"/>
    </location>
</feature>
<dbReference type="Gene3D" id="1.20.140.50">
    <property type="entry name" value="alix/aip1 like domains"/>
    <property type="match status" value="2"/>
</dbReference>
<dbReference type="EMBL" id="GG673069">
    <property type="protein sequence ID" value="EER16121.1"/>
    <property type="molecule type" value="Genomic_DNA"/>
</dbReference>
<evidence type="ECO:0000256" key="2">
    <source>
        <dbReference type="ARBA" id="ARBA00004496"/>
    </source>
</evidence>
<dbReference type="GeneID" id="9061183"/>
<dbReference type="Pfam" id="PF13949">
    <property type="entry name" value="ALIX_LYPXL_bnd"/>
    <property type="match status" value="1"/>
</dbReference>
<evidence type="ECO:0000256" key="4">
    <source>
        <dbReference type="ARBA" id="ARBA00022753"/>
    </source>
</evidence>
<sequence>MLAQAQALVYEKAVKDKLNRGLLSKLASQTSSYYHTAASFAGQLDTEMDRSWKGHCHYQELAFLAAANLQVALNEKPRVLVNLEGFGPLIARLRYSASLCRQADALADEYKLIRDVDALRSVIDKELAELEKDNNTVYLEVVPDKSTLSPLGMISLVKATPITVNSIIEPYAAEMKEYGQILDNLAPASVREKVQQYKSLLEAQVVGPVDDAFSHMTELVNDALAERGLPSAVQKQECDGSDEEDVKVPESVWSNIEKARLTNSGAGPLGLKAQIDGLEQMSQAAENSIVKCEDQLREEAQEDSRCHDRFGDRWNRTPSDQVPHSFYTQLQQYREKLTLANETNAKLRRKVDSIDAAVFGAVSSKTKEELEADLRSTSAMPGQSRLTADPKIEAARMRCADCVDRLQAELATVKEEVESFRQNALQENPTPTLLQRQSDLDAAVQELLCAHSNTAVLETINSLQSRCLEPTIASYNEWNDAVVAKIGQAKNSRQGKLHAWDSAATALITASGEAAEGVAFFSRLLDYLGQVDQQIGDYVFARTEEKNGMLRNLQGNFNSPPGQMPSSPYIQHNPAGPYQATYSYQAQSPEPSAPWGAGGPQIHPGH</sequence>
<dbReference type="InterPro" id="IPR038499">
    <property type="entry name" value="BRO1_sf"/>
</dbReference>
<dbReference type="OMA" id="ANEQTDS"/>
<feature type="coiled-coil region" evidence="5">
    <location>
        <begin position="275"/>
        <end position="302"/>
    </location>
</feature>
<dbReference type="Proteomes" id="UP000007800">
    <property type="component" value="Unassembled WGS sequence"/>
</dbReference>
<protein>
    <submittedName>
        <fullName evidence="8">pH-response regulator protein palA/RIM20, putative</fullName>
    </submittedName>
</protein>
<evidence type="ECO:0000313" key="8">
    <source>
        <dbReference type="EMBL" id="EER16121.1"/>
    </source>
</evidence>
<dbReference type="InterPro" id="IPR025304">
    <property type="entry name" value="ALIX_V_dom"/>
</dbReference>
<keyword evidence="4" id="KW-0967">Endosome</keyword>
<name>C5KHQ9_PERM5</name>
<dbReference type="OrthoDB" id="445564at2759"/>
<evidence type="ECO:0000256" key="5">
    <source>
        <dbReference type="SAM" id="Coils"/>
    </source>
</evidence>
<evidence type="ECO:0000259" key="7">
    <source>
        <dbReference type="PROSITE" id="PS51180"/>
    </source>
</evidence>
<evidence type="ECO:0000256" key="6">
    <source>
        <dbReference type="SAM" id="MobiDB-lite"/>
    </source>
</evidence>
<dbReference type="PROSITE" id="PS51180">
    <property type="entry name" value="BRO1"/>
    <property type="match status" value="1"/>
</dbReference>
<organism evidence="9">
    <name type="scientific">Perkinsus marinus (strain ATCC 50983 / TXsc)</name>
    <dbReference type="NCBI Taxonomy" id="423536"/>
    <lineage>
        <taxon>Eukaryota</taxon>
        <taxon>Sar</taxon>
        <taxon>Alveolata</taxon>
        <taxon>Perkinsozoa</taxon>
        <taxon>Perkinsea</taxon>
        <taxon>Perkinsida</taxon>
        <taxon>Perkinsidae</taxon>
        <taxon>Perkinsus</taxon>
    </lineage>
</organism>
<proteinExistence type="predicted"/>
<dbReference type="GO" id="GO:0005768">
    <property type="term" value="C:endosome"/>
    <property type="evidence" value="ECO:0007669"/>
    <property type="project" value="UniProtKB-SubCell"/>
</dbReference>
<accession>C5KHQ9</accession>
<keyword evidence="3" id="KW-0963">Cytoplasm</keyword>